<reference evidence="1" key="1">
    <citation type="submission" date="2024-03" db="EMBL/GenBank/DDBJ databases">
        <title>Novel Streptomyces species of biotechnological and ecological value are a feature of Machair soil.</title>
        <authorList>
            <person name="Prole J.R."/>
            <person name="Goodfellow M."/>
            <person name="Allenby N."/>
            <person name="Ward A.C."/>
        </authorList>
    </citation>
    <scope>NUCLEOTIDE SEQUENCE</scope>
    <source>
        <strain evidence="1">MS1.AVA.4</strain>
    </source>
</reference>
<dbReference type="Proteomes" id="UP001375539">
    <property type="component" value="Unassembled WGS sequence"/>
</dbReference>
<comment type="caution">
    <text evidence="1">The sequence shown here is derived from an EMBL/GenBank/DDBJ whole genome shotgun (WGS) entry which is preliminary data.</text>
</comment>
<proteinExistence type="predicted"/>
<protein>
    <submittedName>
        <fullName evidence="1">Uncharacterized protein</fullName>
    </submittedName>
</protein>
<name>A0ACC6QSS2_9ACTN</name>
<evidence type="ECO:0000313" key="2">
    <source>
        <dbReference type="Proteomes" id="UP001375539"/>
    </source>
</evidence>
<organism evidence="1 2">
    <name type="scientific">Streptomyces pratisoli</name>
    <dbReference type="NCBI Taxonomy" id="3139917"/>
    <lineage>
        <taxon>Bacteria</taxon>
        <taxon>Bacillati</taxon>
        <taxon>Actinomycetota</taxon>
        <taxon>Actinomycetes</taxon>
        <taxon>Kitasatosporales</taxon>
        <taxon>Streptomycetaceae</taxon>
        <taxon>Streptomyces</taxon>
    </lineage>
</organism>
<evidence type="ECO:0000313" key="1">
    <source>
        <dbReference type="EMBL" id="MEJ8661527.1"/>
    </source>
</evidence>
<dbReference type="EMBL" id="JBBKAI010000002">
    <property type="protein sequence ID" value="MEJ8661527.1"/>
    <property type="molecule type" value="Genomic_DNA"/>
</dbReference>
<accession>A0ACC6QSS2</accession>
<keyword evidence="2" id="KW-1185">Reference proteome</keyword>
<sequence length="272" mass="29410">MNATASPGERGIRLPVSVVTDPQRGGRWTSLTAGGREWLWHRDEPRRARVRPGDAFADAGGLEECVPTVRGLPDHGDAWSRRWRRDGDLDVVDCPDFRLTRRIRDDAGAAVADYTLTAEPGYRFVWAAHALLDLSPAARIGIEGPAVTRLHPDEGARWVTGAWPRVDGIALDRLGPDDGTAVGAVVLTPRVAVHDGSDTLHMSVEADGPPVSVALWRNLGGFPQDAPYRSVGVEPMLGRVFDRTAADDGDTAVVPASGEAAWRLTVTVTRRH</sequence>
<gene>
    <name evidence="1" type="ORF">WKI58_34310</name>
</gene>